<keyword evidence="2" id="KW-1185">Reference proteome</keyword>
<name>A0A923RWI7_9FIRM</name>
<accession>A0A923RWI7</accession>
<gene>
    <name evidence="1" type="ORF">H8S45_07320</name>
</gene>
<dbReference type="RefSeq" id="WP_147574061.1">
    <property type="nucleotide sequence ID" value="NZ_JACOPL010000006.1"/>
</dbReference>
<dbReference type="EMBL" id="JACOPL010000006">
    <property type="protein sequence ID" value="MBC5725266.1"/>
    <property type="molecule type" value="Genomic_DNA"/>
</dbReference>
<sequence>METVMVRGRYKIVRVLEAGDDYAFAEAVDITERETPVRLLNIYEGAWLPIYARLFSEIKDCPAFCEAFLAEESLTAVFRPCGGVPIDRVFYRGADWSWRDRLAFAEQLLHQALLLADLPPAVGCAALLADNVRVDAREKRIALRFRIHPMEAMNARELALLASDHARKILAPRFRQGDAERAFCRRLERGDFPSIVPLYAGWHRAVEDITVEYEALDQKNAFKRWFAFLWKNIKRAFRRNRR</sequence>
<comment type="caution">
    <text evidence="1">The sequence shown here is derived from an EMBL/GenBank/DDBJ whole genome shotgun (WGS) entry which is preliminary data.</text>
</comment>
<dbReference type="AlphaFoldDB" id="A0A923RWI7"/>
<evidence type="ECO:0000313" key="2">
    <source>
        <dbReference type="Proteomes" id="UP000606499"/>
    </source>
</evidence>
<dbReference type="Proteomes" id="UP000606499">
    <property type="component" value="Unassembled WGS sequence"/>
</dbReference>
<evidence type="ECO:0000313" key="1">
    <source>
        <dbReference type="EMBL" id="MBC5725266.1"/>
    </source>
</evidence>
<reference evidence="1" key="1">
    <citation type="submission" date="2020-08" db="EMBL/GenBank/DDBJ databases">
        <title>Genome public.</title>
        <authorList>
            <person name="Liu C."/>
            <person name="Sun Q."/>
        </authorList>
    </citation>
    <scope>NUCLEOTIDE SEQUENCE</scope>
    <source>
        <strain evidence="1">NSJ-28</strain>
    </source>
</reference>
<protein>
    <submittedName>
        <fullName evidence="1">Uncharacterized protein</fullName>
    </submittedName>
</protein>
<proteinExistence type="predicted"/>
<organism evidence="1 2">
    <name type="scientific">Agathobaculum faecis</name>
    <dbReference type="NCBI Taxonomy" id="2763013"/>
    <lineage>
        <taxon>Bacteria</taxon>
        <taxon>Bacillati</taxon>
        <taxon>Bacillota</taxon>
        <taxon>Clostridia</taxon>
        <taxon>Eubacteriales</taxon>
        <taxon>Butyricicoccaceae</taxon>
        <taxon>Agathobaculum</taxon>
    </lineage>
</organism>